<feature type="region of interest" description="Disordered" evidence="1">
    <location>
        <begin position="87"/>
        <end position="107"/>
    </location>
</feature>
<keyword evidence="3" id="KW-1185">Reference proteome</keyword>
<gene>
    <name evidence="2" type="ORF">CISIN_1g041848mg</name>
</gene>
<organism evidence="2 3">
    <name type="scientific">Citrus sinensis</name>
    <name type="common">Sweet orange</name>
    <name type="synonym">Citrus aurantium var. sinensis</name>
    <dbReference type="NCBI Taxonomy" id="2711"/>
    <lineage>
        <taxon>Eukaryota</taxon>
        <taxon>Viridiplantae</taxon>
        <taxon>Streptophyta</taxon>
        <taxon>Embryophyta</taxon>
        <taxon>Tracheophyta</taxon>
        <taxon>Spermatophyta</taxon>
        <taxon>Magnoliopsida</taxon>
        <taxon>eudicotyledons</taxon>
        <taxon>Gunneridae</taxon>
        <taxon>Pentapetalae</taxon>
        <taxon>rosids</taxon>
        <taxon>malvids</taxon>
        <taxon>Sapindales</taxon>
        <taxon>Rutaceae</taxon>
        <taxon>Aurantioideae</taxon>
        <taxon>Citrus</taxon>
    </lineage>
</organism>
<feature type="region of interest" description="Disordered" evidence="1">
    <location>
        <begin position="1"/>
        <end position="38"/>
    </location>
</feature>
<name>A0A067DRS3_CITSI</name>
<evidence type="ECO:0000256" key="1">
    <source>
        <dbReference type="SAM" id="MobiDB-lite"/>
    </source>
</evidence>
<accession>A0A067DRS3</accession>
<dbReference type="EMBL" id="KK785577">
    <property type="protein sequence ID" value="KDO41717.1"/>
    <property type="molecule type" value="Genomic_DNA"/>
</dbReference>
<proteinExistence type="predicted"/>
<feature type="region of interest" description="Disordered" evidence="1">
    <location>
        <begin position="508"/>
        <end position="538"/>
    </location>
</feature>
<dbReference type="AlphaFoldDB" id="A0A067DRS3"/>
<dbReference type="Proteomes" id="UP000027120">
    <property type="component" value="Unassembled WGS sequence"/>
</dbReference>
<sequence>MGQANNSTPPNESYIINPMPLRMMPPPGYQNPRRRTNDPSIDQNAMGFEGEKIHQDEVLHQLTNFLKGLAGQAAKELKQNCQVPAVPAKPLSVPEDNDAGSSSSKAKNKTKHAVLVGKIDTSFQLPEDYPVLDLDLDKLPVPAYLLDRLMPHVKRSNRSFSFMQRMAHWRIERKLRSNWKNCDMYFIHQTSDELLRSAVEVVNFILYEIVPRDLMKTKKNTLEEDKSSELETGERTQVEADPLRANSKQLIPENQACASGRRVVTKKVKICLKYEFSEEHLIDVMKFSRECCEHLRSSFEKYSDKRFKKNRKSTTQQQSLTKKAIKALARELNQMLHHSFKKINMQDLYLECKRLRTEGAKPSSSSSTASSDEFAVRKVDRIMHRCFEEAKMLEIYSASKRVRSEHARIFSDSKIDSRADNSLASLKFNDFTCGFHEHTIFQDSTNIKMVIEEDRIVTSDSTGTTVDESMGHEFDELLYSFCEKANLLDIYLASKRMKTVELTEEGNEKCAATPEAEMEDTVAVASPPNHVAEQKNTS</sequence>
<protein>
    <submittedName>
        <fullName evidence="2">Uncharacterized protein</fullName>
    </submittedName>
</protein>
<reference evidence="2 3" key="1">
    <citation type="submission" date="2014-04" db="EMBL/GenBank/DDBJ databases">
        <authorList>
            <consortium name="International Citrus Genome Consortium"/>
            <person name="Gmitter F."/>
            <person name="Chen C."/>
            <person name="Farmerie W."/>
            <person name="Harkins T."/>
            <person name="Desany B."/>
            <person name="Mohiuddin M."/>
            <person name="Kodira C."/>
            <person name="Borodovsky M."/>
            <person name="Lomsadze A."/>
            <person name="Burns P."/>
            <person name="Jenkins J."/>
            <person name="Prochnik S."/>
            <person name="Shu S."/>
            <person name="Chapman J."/>
            <person name="Pitluck S."/>
            <person name="Schmutz J."/>
            <person name="Rokhsar D."/>
        </authorList>
    </citation>
    <scope>NUCLEOTIDE SEQUENCE</scope>
</reference>
<evidence type="ECO:0000313" key="3">
    <source>
        <dbReference type="Proteomes" id="UP000027120"/>
    </source>
</evidence>
<evidence type="ECO:0000313" key="2">
    <source>
        <dbReference type="EMBL" id="KDO41717.1"/>
    </source>
</evidence>
<feature type="compositionally biased region" description="Polar residues" evidence="1">
    <location>
        <begin position="1"/>
        <end position="11"/>
    </location>
</feature>